<dbReference type="EMBL" id="MFJF01000019">
    <property type="protein sequence ID" value="OGG06045.1"/>
    <property type="molecule type" value="Genomic_DNA"/>
</dbReference>
<feature type="short sequence motif" description="Histidine triad motif" evidence="2 3">
    <location>
        <begin position="98"/>
        <end position="102"/>
    </location>
</feature>
<protein>
    <submittedName>
        <fullName evidence="5">Histidine triad nucleotide-binding protein</fullName>
    </submittedName>
</protein>
<feature type="active site" description="Tele-AMP-histidine intermediate" evidence="1">
    <location>
        <position position="100"/>
    </location>
</feature>
<dbReference type="InterPro" id="IPR019808">
    <property type="entry name" value="Histidine_triad_CS"/>
</dbReference>
<dbReference type="PANTHER" id="PTHR23089">
    <property type="entry name" value="HISTIDINE TRIAD HIT PROTEIN"/>
    <property type="match status" value="1"/>
</dbReference>
<dbReference type="SUPFAM" id="SSF54197">
    <property type="entry name" value="HIT-like"/>
    <property type="match status" value="1"/>
</dbReference>
<evidence type="ECO:0000313" key="5">
    <source>
        <dbReference type="EMBL" id="OGG06045.1"/>
    </source>
</evidence>
<name>A0A1F5Z102_9BACT</name>
<accession>A0A1F5Z102</accession>
<sequence>MNDCIFCKIVKGEVPSKKVFEDELILAFHDINPKAPVHVLVIPKKHISSLIDINNNDKELMGNFLVKASAVAGKLGLNDKGYKIVVNNGNGAGQLVFHLHMHILGGWEGAASGWQI</sequence>
<dbReference type="PROSITE" id="PS00892">
    <property type="entry name" value="HIT_1"/>
    <property type="match status" value="1"/>
</dbReference>
<dbReference type="Pfam" id="PF01230">
    <property type="entry name" value="HIT"/>
    <property type="match status" value="1"/>
</dbReference>
<organism evidence="5 6">
    <name type="scientific">Candidatus Gottesmanbacteria bacterium RIFCSPHIGHO2_01_FULL_40_15</name>
    <dbReference type="NCBI Taxonomy" id="1798376"/>
    <lineage>
        <taxon>Bacteria</taxon>
        <taxon>Candidatus Gottesmaniibacteriota</taxon>
    </lineage>
</organism>
<dbReference type="PROSITE" id="PS51084">
    <property type="entry name" value="HIT_2"/>
    <property type="match status" value="1"/>
</dbReference>
<evidence type="ECO:0000256" key="2">
    <source>
        <dbReference type="PIRSR" id="PIRSR601310-3"/>
    </source>
</evidence>
<proteinExistence type="predicted"/>
<dbReference type="InterPro" id="IPR011146">
    <property type="entry name" value="HIT-like"/>
</dbReference>
<dbReference type="CDD" id="cd01276">
    <property type="entry name" value="PKCI_related"/>
    <property type="match status" value="1"/>
</dbReference>
<evidence type="ECO:0000256" key="1">
    <source>
        <dbReference type="PIRSR" id="PIRSR601310-1"/>
    </source>
</evidence>
<dbReference type="Gene3D" id="3.30.428.10">
    <property type="entry name" value="HIT-like"/>
    <property type="match status" value="1"/>
</dbReference>
<dbReference type="InterPro" id="IPR001310">
    <property type="entry name" value="Histidine_triad_HIT"/>
</dbReference>
<dbReference type="PRINTS" id="PR00332">
    <property type="entry name" value="HISTRIAD"/>
</dbReference>
<dbReference type="Proteomes" id="UP000177354">
    <property type="component" value="Unassembled WGS sequence"/>
</dbReference>
<evidence type="ECO:0000313" key="6">
    <source>
        <dbReference type="Proteomes" id="UP000177354"/>
    </source>
</evidence>
<dbReference type="GO" id="GO:0003824">
    <property type="term" value="F:catalytic activity"/>
    <property type="evidence" value="ECO:0007669"/>
    <property type="project" value="InterPro"/>
</dbReference>
<dbReference type="AlphaFoldDB" id="A0A1F5Z102"/>
<comment type="caution">
    <text evidence="5">The sequence shown here is derived from an EMBL/GenBank/DDBJ whole genome shotgun (WGS) entry which is preliminary data.</text>
</comment>
<evidence type="ECO:0000259" key="4">
    <source>
        <dbReference type="PROSITE" id="PS51084"/>
    </source>
</evidence>
<dbReference type="InterPro" id="IPR036265">
    <property type="entry name" value="HIT-like_sf"/>
</dbReference>
<gene>
    <name evidence="5" type="ORF">A2777_00830</name>
</gene>
<reference evidence="5 6" key="1">
    <citation type="journal article" date="2016" name="Nat. Commun.">
        <title>Thousands of microbial genomes shed light on interconnected biogeochemical processes in an aquifer system.</title>
        <authorList>
            <person name="Anantharaman K."/>
            <person name="Brown C.T."/>
            <person name="Hug L.A."/>
            <person name="Sharon I."/>
            <person name="Castelle C.J."/>
            <person name="Probst A.J."/>
            <person name="Thomas B.C."/>
            <person name="Singh A."/>
            <person name="Wilkins M.J."/>
            <person name="Karaoz U."/>
            <person name="Brodie E.L."/>
            <person name="Williams K.H."/>
            <person name="Hubbard S.S."/>
            <person name="Banfield J.F."/>
        </authorList>
    </citation>
    <scope>NUCLEOTIDE SEQUENCE [LARGE SCALE GENOMIC DNA]</scope>
</reference>
<feature type="domain" description="HIT" evidence="4">
    <location>
        <begin position="5"/>
        <end position="113"/>
    </location>
</feature>
<evidence type="ECO:0000256" key="3">
    <source>
        <dbReference type="PROSITE-ProRule" id="PRU00464"/>
    </source>
</evidence>